<dbReference type="RefSeq" id="XP_003094166.2">
    <property type="nucleotide sequence ID" value="XM_003094118.2"/>
</dbReference>
<feature type="compositionally biased region" description="Polar residues" evidence="8">
    <location>
        <begin position="391"/>
        <end position="400"/>
    </location>
</feature>
<dbReference type="EC" id="3.1.3.48" evidence="2"/>
<dbReference type="KEGG" id="crq:GCK72_016158"/>
<dbReference type="PANTHER" id="PTHR19134">
    <property type="entry name" value="RECEPTOR-TYPE TYROSINE-PROTEIN PHOSPHATASE"/>
    <property type="match status" value="1"/>
</dbReference>
<dbReference type="GeneID" id="9812268"/>
<comment type="similarity">
    <text evidence="7">Belongs to the protein-tyrosine phosphatase family. Non-receptor class 4 subfamily.</text>
</comment>
<dbReference type="OrthoDB" id="10253954at2759"/>
<dbReference type="AlphaFoldDB" id="E3NBT6"/>
<feature type="domain" description="Tyrosine specific protein phosphatases" evidence="10">
    <location>
        <begin position="286"/>
        <end position="363"/>
    </location>
</feature>
<evidence type="ECO:0000259" key="9">
    <source>
        <dbReference type="PROSITE" id="PS50055"/>
    </source>
</evidence>
<evidence type="ECO:0000256" key="6">
    <source>
        <dbReference type="ARBA" id="ARBA00022912"/>
    </source>
</evidence>
<keyword evidence="3" id="KW-0963">Cytoplasm</keyword>
<evidence type="ECO:0000256" key="4">
    <source>
        <dbReference type="ARBA" id="ARBA00022553"/>
    </source>
</evidence>
<dbReference type="GO" id="GO:0005737">
    <property type="term" value="C:cytoplasm"/>
    <property type="evidence" value="ECO:0007669"/>
    <property type="project" value="UniProtKB-SubCell"/>
</dbReference>
<feature type="region of interest" description="Disordered" evidence="8">
    <location>
        <begin position="391"/>
        <end position="469"/>
    </location>
</feature>
<feature type="domain" description="Tyrosine-protein phosphatase" evidence="9">
    <location>
        <begin position="104"/>
        <end position="372"/>
    </location>
</feature>
<organism evidence="12">
    <name type="scientific">Caenorhabditis remanei</name>
    <name type="common">Caenorhabditis vulgaris</name>
    <dbReference type="NCBI Taxonomy" id="31234"/>
    <lineage>
        <taxon>Eukaryota</taxon>
        <taxon>Metazoa</taxon>
        <taxon>Ecdysozoa</taxon>
        <taxon>Nematoda</taxon>
        <taxon>Chromadorea</taxon>
        <taxon>Rhabditida</taxon>
        <taxon>Rhabditina</taxon>
        <taxon>Rhabditomorpha</taxon>
        <taxon>Rhabditoidea</taxon>
        <taxon>Rhabditidae</taxon>
        <taxon>Peloderinae</taxon>
        <taxon>Caenorhabditis</taxon>
    </lineage>
</organism>
<gene>
    <name evidence="11" type="ORF">CRE_13711</name>
</gene>
<accession>E3NBT6</accession>
<dbReference type="SMART" id="SM00194">
    <property type="entry name" value="PTPc"/>
    <property type="match status" value="1"/>
</dbReference>
<evidence type="ECO:0000256" key="8">
    <source>
        <dbReference type="SAM" id="MobiDB-lite"/>
    </source>
</evidence>
<keyword evidence="5" id="KW-0378">Hydrolase</keyword>
<dbReference type="FunCoup" id="E3NBT6">
    <property type="interactions" value="633"/>
</dbReference>
<dbReference type="InterPro" id="IPR050348">
    <property type="entry name" value="Protein-Tyr_Phosphatase"/>
</dbReference>
<dbReference type="CDD" id="cd00047">
    <property type="entry name" value="PTPc"/>
    <property type="match status" value="1"/>
</dbReference>
<evidence type="ECO:0000313" key="12">
    <source>
        <dbReference type="Proteomes" id="UP000008281"/>
    </source>
</evidence>
<dbReference type="Proteomes" id="UP000008281">
    <property type="component" value="Unassembled WGS sequence"/>
</dbReference>
<sequence length="469" mass="52893">MSESTVRNEDGPPLEDVDSSPKNSRQPPPLPATNPVVKAEEVPVGDLIQFESEEERAATIPDGSMPSGTASAVPATAPTEETPSMESALRAFLKEEETLIHGDFQKRFYQVRLEQDKWRMEPDYKTDCALAPQHYARNRYRDILPYDHNRVKLSEDDDNYDGYMNASIIQLPGSTTTFIAAQAPLPATLDEWWKMIDENNVQLIVILCKLVELNKVKCERYWPEKVGEPEMFGEYDLTIEEEKHFDDDEYLLRVLKMENTTTGTTRTVHQLHYREWPDHGCPSGEKQLLNMIDRMETLHSENPGSPILVHCSAGVGRTGTIIAINHIREQMKAETLTNIDIFGLVIALRKQRSSMVQTQDQYQFVHRCIAAYCRRYLGIPEPRLEDLPATQQLPVGSSGNVRLIAPPTPTTSNDQQTIQSIANYQPDPMTASRIEEDENPEQQATSVPDFPEEPPAPMGPEDLGNSAAF</sequence>
<dbReference type="InterPro" id="IPR003595">
    <property type="entry name" value="Tyr_Pase_cat"/>
</dbReference>
<dbReference type="InterPro" id="IPR000242">
    <property type="entry name" value="PTP_cat"/>
</dbReference>
<dbReference type="PROSITE" id="PS00383">
    <property type="entry name" value="TYR_PHOSPHATASE_1"/>
    <property type="match status" value="1"/>
</dbReference>
<dbReference type="PROSITE" id="PS50055">
    <property type="entry name" value="TYR_PHOSPHATASE_PTP"/>
    <property type="match status" value="1"/>
</dbReference>
<comment type="subcellular location">
    <subcellularLocation>
        <location evidence="1">Cytoplasm</location>
    </subcellularLocation>
</comment>
<dbReference type="InterPro" id="IPR000387">
    <property type="entry name" value="Tyr_Pase_dom"/>
</dbReference>
<proteinExistence type="inferred from homology"/>
<dbReference type="OMA" id="DQYQFVH"/>
<dbReference type="eggNOG" id="KOG0789">
    <property type="taxonomic scope" value="Eukaryota"/>
</dbReference>
<evidence type="ECO:0000256" key="3">
    <source>
        <dbReference type="ARBA" id="ARBA00022490"/>
    </source>
</evidence>
<dbReference type="Gene3D" id="3.90.190.10">
    <property type="entry name" value="Protein tyrosine phosphatase superfamily"/>
    <property type="match status" value="1"/>
</dbReference>
<dbReference type="STRING" id="31234.E3NBT6"/>
<feature type="compositionally biased region" description="Polar residues" evidence="8">
    <location>
        <begin position="410"/>
        <end position="423"/>
    </location>
</feature>
<dbReference type="GO" id="GO:0004725">
    <property type="term" value="F:protein tyrosine phosphatase activity"/>
    <property type="evidence" value="ECO:0007669"/>
    <property type="project" value="UniProtKB-EC"/>
</dbReference>
<dbReference type="SUPFAM" id="SSF52799">
    <property type="entry name" value="(Phosphotyrosine protein) phosphatases II"/>
    <property type="match status" value="1"/>
</dbReference>
<dbReference type="HOGENOM" id="CLU_590851_0_0_1"/>
<keyword evidence="12" id="KW-1185">Reference proteome</keyword>
<evidence type="ECO:0000313" key="11">
    <source>
        <dbReference type="EMBL" id="EFO92109.1"/>
    </source>
</evidence>
<keyword evidence="6" id="KW-0904">Protein phosphatase</keyword>
<keyword evidence="4" id="KW-0597">Phosphoprotein</keyword>
<dbReference type="CTD" id="9812268"/>
<dbReference type="PANTHER" id="PTHR19134:SF543">
    <property type="entry name" value="PROTEIN-TYROSINE-PHOSPHATASE"/>
    <property type="match status" value="1"/>
</dbReference>
<evidence type="ECO:0000256" key="2">
    <source>
        <dbReference type="ARBA" id="ARBA00013064"/>
    </source>
</evidence>
<reference evidence="11" key="1">
    <citation type="submission" date="2007-07" db="EMBL/GenBank/DDBJ databases">
        <title>PCAP assembly of the Caenorhabditis remanei genome.</title>
        <authorList>
            <consortium name="The Caenorhabditis remanei Sequencing Consortium"/>
            <person name="Wilson R.K."/>
        </authorList>
    </citation>
    <scope>NUCLEOTIDE SEQUENCE [LARGE SCALE GENOMIC DNA]</scope>
    <source>
        <strain evidence="11">PB4641</strain>
    </source>
</reference>
<dbReference type="PROSITE" id="PS50056">
    <property type="entry name" value="TYR_PHOSPHATASE_2"/>
    <property type="match status" value="1"/>
</dbReference>
<dbReference type="InterPro" id="IPR029021">
    <property type="entry name" value="Prot-tyrosine_phosphatase-like"/>
</dbReference>
<evidence type="ECO:0000256" key="7">
    <source>
        <dbReference type="ARBA" id="ARBA00034734"/>
    </source>
</evidence>
<dbReference type="InterPro" id="IPR016130">
    <property type="entry name" value="Tyr_Pase_AS"/>
</dbReference>
<name>E3NBT6_CAERE</name>
<feature type="region of interest" description="Disordered" evidence="8">
    <location>
        <begin position="1"/>
        <end position="81"/>
    </location>
</feature>
<dbReference type="EMBL" id="DS268588">
    <property type="protein sequence ID" value="EFO92109.1"/>
    <property type="molecule type" value="Genomic_DNA"/>
</dbReference>
<evidence type="ECO:0000256" key="5">
    <source>
        <dbReference type="ARBA" id="ARBA00022801"/>
    </source>
</evidence>
<dbReference type="FunFam" id="3.90.190.10:FF:000045">
    <property type="entry name" value="Tyrosine-protein phosphatase non-receptor type 12"/>
    <property type="match status" value="1"/>
</dbReference>
<feature type="compositionally biased region" description="Basic and acidic residues" evidence="8">
    <location>
        <begin position="1"/>
        <end position="10"/>
    </location>
</feature>
<evidence type="ECO:0000259" key="10">
    <source>
        <dbReference type="PROSITE" id="PS50056"/>
    </source>
</evidence>
<protein>
    <recommendedName>
        <fullName evidence="2">protein-tyrosine-phosphatase</fullName>
        <ecNumber evidence="2">3.1.3.48</ecNumber>
    </recommendedName>
</protein>
<evidence type="ECO:0000256" key="1">
    <source>
        <dbReference type="ARBA" id="ARBA00004496"/>
    </source>
</evidence>
<dbReference type="InParanoid" id="E3NBT6"/>
<dbReference type="PRINTS" id="PR00700">
    <property type="entry name" value="PRTYPHPHTASE"/>
</dbReference>
<dbReference type="SMART" id="SM00404">
    <property type="entry name" value="PTPc_motif"/>
    <property type="match status" value="1"/>
</dbReference>
<dbReference type="Pfam" id="PF00102">
    <property type="entry name" value="Y_phosphatase"/>
    <property type="match status" value="1"/>
</dbReference>